<protein>
    <submittedName>
        <fullName evidence="1">Uncharacterized protein</fullName>
    </submittedName>
</protein>
<comment type="caution">
    <text evidence="1">The sequence shown here is derived from an EMBL/GenBank/DDBJ whole genome shotgun (WGS) entry which is preliminary data.</text>
</comment>
<sequence>MLQSKKMLFTFHSIIMPLWYRAWIKFILLWAVYSSFFTPMEFGFFRGLPENLFILDIIGQIAFLVDIVLQFFVAYRDSQTYRMVYKRTPIALRYLKSNFVVDLLGCMPWDLIYKACGRREEVRFLLWIRLYRAQRVVQFFRNLEKDIRVNYIIARIVKLLVVELYCTHTAACIFYYLATTLPESQEGYTWIGSLKLGDYSYSSFREIDLWKRYTTSMYFAIVTMATVGYGDIHAVNLREMIFIMIYVSFDMVLGAYLIGNMTALIVKGSKTEKFRDRMTDLMKYMNRNKLGRDIREQIKGHVRLQFESSYTDASVLKDIPISIRSQISQSLYLPYIEKVSLFRGCSSEFINQIVNRLHEEFFLPGEVIMQQGYAVDQLYFVCDGMLEEVGIAEDGSEETVSLLEKHSSFGEISILCNIPQPYTVRVCELCRVLRLDKQSFSNILEIYFYDGKKVLDNLIEGKESIKGKQLESDITFHIGKLESELALKVNRTAFDGDMYQLKSLIRAGADPKKTDYDGRSPLHLAACRGYEDITLFLIQEGVDINIKDNFGNTPLLEAVKSGHDRIAALLVEEGASLKIDDGGSFLCTSVARGDSDYLKRLLSNGMDPNLKDYDYRTPLHVAASEGLIFMAKLLLEAGASVFTKDRWGNTPLDEARMSGNKNLIKLLEDAKSAQLTEFPFPQEITDKVHPKKCTVFPFHPWDPKEQRRNGIVLWVPHTIEELIKTAAEQTGISNDSCIISEDAGKIIDVDMIKDDQKLYLVDETH</sequence>
<proteinExistence type="predicted"/>
<accession>A0ACB0KBR3</accession>
<organism evidence="1 2">
    <name type="scientific">Trifolium pratense</name>
    <name type="common">Red clover</name>
    <dbReference type="NCBI Taxonomy" id="57577"/>
    <lineage>
        <taxon>Eukaryota</taxon>
        <taxon>Viridiplantae</taxon>
        <taxon>Streptophyta</taxon>
        <taxon>Embryophyta</taxon>
        <taxon>Tracheophyta</taxon>
        <taxon>Spermatophyta</taxon>
        <taxon>Magnoliopsida</taxon>
        <taxon>eudicotyledons</taxon>
        <taxon>Gunneridae</taxon>
        <taxon>Pentapetalae</taxon>
        <taxon>rosids</taxon>
        <taxon>fabids</taxon>
        <taxon>Fabales</taxon>
        <taxon>Fabaceae</taxon>
        <taxon>Papilionoideae</taxon>
        <taxon>50 kb inversion clade</taxon>
        <taxon>NPAAA clade</taxon>
        <taxon>Hologalegina</taxon>
        <taxon>IRL clade</taxon>
        <taxon>Trifolieae</taxon>
        <taxon>Trifolium</taxon>
    </lineage>
</organism>
<evidence type="ECO:0000313" key="1">
    <source>
        <dbReference type="EMBL" id="CAJ2653042.1"/>
    </source>
</evidence>
<reference evidence="1" key="1">
    <citation type="submission" date="2023-10" db="EMBL/GenBank/DDBJ databases">
        <authorList>
            <person name="Rodriguez Cubillos JULIANA M."/>
            <person name="De Vega J."/>
        </authorList>
    </citation>
    <scope>NUCLEOTIDE SEQUENCE</scope>
</reference>
<dbReference type="Proteomes" id="UP001177021">
    <property type="component" value="Unassembled WGS sequence"/>
</dbReference>
<keyword evidence="2" id="KW-1185">Reference proteome</keyword>
<gene>
    <name evidence="1" type="ORF">MILVUS5_LOCUS20443</name>
</gene>
<dbReference type="EMBL" id="CASHSV030000206">
    <property type="protein sequence ID" value="CAJ2653042.1"/>
    <property type="molecule type" value="Genomic_DNA"/>
</dbReference>
<evidence type="ECO:0000313" key="2">
    <source>
        <dbReference type="Proteomes" id="UP001177021"/>
    </source>
</evidence>
<name>A0ACB0KBR3_TRIPR</name>